<name>A0A857GGV3_9GAMM</name>
<dbReference type="EMBL" id="CP024621">
    <property type="protein sequence ID" value="QHD48492.1"/>
    <property type="molecule type" value="Genomic_DNA"/>
</dbReference>
<proteinExistence type="predicted"/>
<evidence type="ECO:0000313" key="1">
    <source>
        <dbReference type="EMBL" id="QHD48492.1"/>
    </source>
</evidence>
<organism evidence="1 2">
    <name type="scientific">Vreelandella aquamarina</name>
    <dbReference type="NCBI Taxonomy" id="77097"/>
    <lineage>
        <taxon>Bacteria</taxon>
        <taxon>Pseudomonadati</taxon>
        <taxon>Pseudomonadota</taxon>
        <taxon>Gammaproteobacteria</taxon>
        <taxon>Oceanospirillales</taxon>
        <taxon>Halomonadaceae</taxon>
        <taxon>Vreelandella</taxon>
    </lineage>
</organism>
<dbReference type="AlphaFoldDB" id="A0A857GGV3"/>
<dbReference type="Proteomes" id="UP000463949">
    <property type="component" value="Chromosome"/>
</dbReference>
<reference evidence="1 2" key="1">
    <citation type="submission" date="2017-10" db="EMBL/GenBank/DDBJ databases">
        <title>Coral associated bacteria.</title>
        <authorList>
            <person name="Wang X."/>
        </authorList>
    </citation>
    <scope>NUCLEOTIDE SEQUENCE [LARGE SCALE GENOMIC DNA]</scope>
    <source>
        <strain evidence="1 2">SCSIO 43005</strain>
    </source>
</reference>
<accession>A0A857GGV3</accession>
<protein>
    <submittedName>
        <fullName evidence="1">Uncharacterized protein</fullName>
    </submittedName>
</protein>
<evidence type="ECO:0000313" key="2">
    <source>
        <dbReference type="Proteomes" id="UP000463949"/>
    </source>
</evidence>
<sequence length="73" mass="8153">MNFEIDENLKIDPDNKGWVLGWAVLTTSPWHLAGVYASKQKAEATCPEGYKVEYGSHRLGSDDFTYGATNEDN</sequence>
<dbReference type="OrthoDB" id="6898011at2"/>
<gene>
    <name evidence="1" type="ORF">CTT34_01650</name>
</gene>
<dbReference type="RefSeq" id="WP_159340770.1">
    <property type="nucleotide sequence ID" value="NZ_CP024621.1"/>
</dbReference>
<dbReference type="KEGG" id="hmd:CTT34_01650"/>